<feature type="compositionally biased region" description="Basic residues" evidence="1">
    <location>
        <begin position="257"/>
        <end position="268"/>
    </location>
</feature>
<feature type="compositionally biased region" description="Polar residues" evidence="1">
    <location>
        <begin position="134"/>
        <end position="160"/>
    </location>
</feature>
<dbReference type="Proteomes" id="UP000269793">
    <property type="component" value="Chromosome IV"/>
</dbReference>
<proteinExistence type="predicted"/>
<gene>
    <name evidence="2" type="ORF">DNF11_2509</name>
</gene>
<evidence type="ECO:0000256" key="1">
    <source>
        <dbReference type="SAM" id="MobiDB-lite"/>
    </source>
</evidence>
<feature type="region of interest" description="Disordered" evidence="1">
    <location>
        <begin position="1"/>
        <end position="81"/>
    </location>
</feature>
<evidence type="ECO:0000313" key="3">
    <source>
        <dbReference type="Proteomes" id="UP000269793"/>
    </source>
</evidence>
<feature type="region of interest" description="Disordered" evidence="1">
    <location>
        <begin position="420"/>
        <end position="455"/>
    </location>
</feature>
<dbReference type="EMBL" id="CP033151">
    <property type="protein sequence ID" value="AYO43459.1"/>
    <property type="molecule type" value="Genomic_DNA"/>
</dbReference>
<protein>
    <submittedName>
        <fullName evidence="2">Uncharacterized protein</fullName>
    </submittedName>
</protein>
<evidence type="ECO:0000313" key="2">
    <source>
        <dbReference type="EMBL" id="AYO43459.1"/>
    </source>
</evidence>
<feature type="region of interest" description="Disordered" evidence="1">
    <location>
        <begin position="104"/>
        <end position="162"/>
    </location>
</feature>
<feature type="compositionally biased region" description="Basic and acidic residues" evidence="1">
    <location>
        <begin position="37"/>
        <end position="68"/>
    </location>
</feature>
<dbReference type="OrthoDB" id="2590746at2759"/>
<feature type="compositionally biased region" description="Low complexity" evidence="1">
    <location>
        <begin position="115"/>
        <end position="125"/>
    </location>
</feature>
<sequence length="585" mass="65682">MLSFVKSQLPPLRDTLAQMSLSEPSNRMPGSIPLDDVSSRKSLVSEDAHDHDTNKEHADHDASVQDHKEEEDEESSTDTSVQSEVFLIVHANLKRKSSHPYDLQVQLVRPKNRGRSTTTSSAGHHSAIKDDHTQQGLSRRPSFQSFRSTQSGRSDSNEQSLGRRMIPMYNLDYHHIRPKLVLDAGTDQVMAKFSKKGIELDGFGTLHSFEIGFIHEHHTFVGLQDSDEESNYTKSRDSMGQGAPTVTEQPRESRFMRQLRRFHRKFQSKSRSPPKTTRPSPYLRNVPKLRRINSDETYQGMLRAMVAAQNPQATPGAGSANGKITTSYVWGIKEYARRVTDEERLPHAEHPVLRGIYDSKHEAQSFKVTVADVIFERIWRQFSYYRRHNLKTRHPSHEDDISVWFEWVRDWNGGADNEHNIYDPAIHGPLESPPSPDRSVHPSPSTSPSLLPRSDHTMKGTAEIAATDLGVPHQMAPLPASTHSQQHLSIPGESDLASFSWTCYLVLNGDARIPIGQLIPAPHHPLIACELLLPSPLPGLRCLPIGADRNGFSREELRDIVTITALHLTLREKLGCLIDTAGGCS</sequence>
<accession>A0A3G2S894</accession>
<feature type="region of interest" description="Disordered" evidence="1">
    <location>
        <begin position="226"/>
        <end position="288"/>
    </location>
</feature>
<dbReference type="AlphaFoldDB" id="A0A3G2S894"/>
<keyword evidence="3" id="KW-1185">Reference proteome</keyword>
<dbReference type="VEuPathDB" id="FungiDB:DNF11_2509"/>
<name>A0A3G2S894_MALR7</name>
<feature type="compositionally biased region" description="Low complexity" evidence="1">
    <location>
        <begin position="442"/>
        <end position="452"/>
    </location>
</feature>
<organism evidence="2 3">
    <name type="scientific">Malassezia restricta (strain ATCC 96810 / NBRC 103918 / CBS 7877)</name>
    <name type="common">Seborrheic dermatitis infection agent</name>
    <dbReference type="NCBI Taxonomy" id="425264"/>
    <lineage>
        <taxon>Eukaryota</taxon>
        <taxon>Fungi</taxon>
        <taxon>Dikarya</taxon>
        <taxon>Basidiomycota</taxon>
        <taxon>Ustilaginomycotina</taxon>
        <taxon>Malasseziomycetes</taxon>
        <taxon>Malasseziales</taxon>
        <taxon>Malasseziaceae</taxon>
        <taxon>Malassezia</taxon>
    </lineage>
</organism>
<reference evidence="2 3" key="1">
    <citation type="submission" date="2018-10" db="EMBL/GenBank/DDBJ databases">
        <title>Complete genome sequence of Malassezia restricta CBS 7877.</title>
        <authorList>
            <person name="Morand S.C."/>
            <person name="Bertignac M."/>
            <person name="Iltis A."/>
            <person name="Kolder I."/>
            <person name="Pirovano W."/>
            <person name="Jourdain R."/>
            <person name="Clavaud C."/>
        </authorList>
    </citation>
    <scope>NUCLEOTIDE SEQUENCE [LARGE SCALE GENOMIC DNA]</scope>
    <source>
        <strain evidence="2 3">CBS 7877</strain>
    </source>
</reference>
<feature type="compositionally biased region" description="Low complexity" evidence="1">
    <location>
        <begin position="269"/>
        <end position="281"/>
    </location>
</feature>